<dbReference type="Pfam" id="PF21239">
    <property type="entry name" value="RLMM_N"/>
    <property type="match status" value="1"/>
</dbReference>
<reference evidence="12" key="2">
    <citation type="submission" date="2023-08" db="EMBL/GenBank/DDBJ databases">
        <authorList>
            <person name="Luo J."/>
        </authorList>
    </citation>
    <scope>NUCLEOTIDE SEQUENCE</scope>
    <source>
        <strain evidence="12">DSM 25064</strain>
    </source>
</reference>
<dbReference type="Gene3D" id="3.30.2300.20">
    <property type="match status" value="1"/>
</dbReference>
<dbReference type="InterPro" id="IPR040739">
    <property type="entry name" value="RlmM_FDX"/>
</dbReference>
<keyword evidence="1 6" id="KW-0963">Cytoplasm</keyword>
<dbReference type="RefSeq" id="WP_305169363.1">
    <property type="nucleotide sequence ID" value="NZ_JAUUUU010000001.1"/>
</dbReference>
<proteinExistence type="inferred from homology"/>
<evidence type="ECO:0000259" key="11">
    <source>
        <dbReference type="Pfam" id="PF21239"/>
    </source>
</evidence>
<comment type="subunit">
    <text evidence="6">Monomer.</text>
</comment>
<dbReference type="InterPro" id="IPR011224">
    <property type="entry name" value="rRNA_MeTrfase_M"/>
</dbReference>
<dbReference type="EC" id="2.1.1.186" evidence="6"/>
<dbReference type="EMBL" id="JAUUUU010000001">
    <property type="protein sequence ID" value="MDP1519852.1"/>
    <property type="molecule type" value="Genomic_DNA"/>
</dbReference>
<feature type="active site" description="Proton acceptor" evidence="6 7">
    <location>
        <position position="304"/>
    </location>
</feature>
<dbReference type="AlphaFoldDB" id="A0AAW8B266"/>
<dbReference type="InterPro" id="IPR048646">
    <property type="entry name" value="RlmM_THUMP-like"/>
</dbReference>
<feature type="binding site" evidence="6 8">
    <location>
        <position position="275"/>
    </location>
    <ligand>
        <name>S-adenosyl-L-methionine</name>
        <dbReference type="ChEBI" id="CHEBI:59789"/>
    </ligand>
</feature>
<keyword evidence="3 6" id="KW-0489">Methyltransferase</keyword>
<dbReference type="Gene3D" id="3.40.50.150">
    <property type="entry name" value="Vaccinia Virus protein VP39"/>
    <property type="match status" value="1"/>
</dbReference>
<feature type="binding site" evidence="6 8">
    <location>
        <position position="259"/>
    </location>
    <ligand>
        <name>S-adenosyl-L-methionine</name>
        <dbReference type="ChEBI" id="CHEBI:59789"/>
    </ligand>
</feature>
<dbReference type="Proteomes" id="UP001178354">
    <property type="component" value="Unassembled WGS sequence"/>
</dbReference>
<dbReference type="GO" id="GO:0032259">
    <property type="term" value="P:methylation"/>
    <property type="evidence" value="ECO:0007669"/>
    <property type="project" value="UniProtKB-KW"/>
</dbReference>
<dbReference type="GO" id="GO:0006364">
    <property type="term" value="P:rRNA processing"/>
    <property type="evidence" value="ECO:0007669"/>
    <property type="project" value="UniProtKB-UniRule"/>
</dbReference>
<evidence type="ECO:0000313" key="12">
    <source>
        <dbReference type="EMBL" id="MDP1519852.1"/>
    </source>
</evidence>
<keyword evidence="5 6" id="KW-0949">S-adenosyl-L-methionine</keyword>
<keyword evidence="4 6" id="KW-0808">Transferase</keyword>
<evidence type="ECO:0000256" key="6">
    <source>
        <dbReference type="HAMAP-Rule" id="MF_01551"/>
    </source>
</evidence>
<comment type="catalytic activity">
    <reaction evidence="6">
        <text>cytidine(2498) in 23S rRNA + S-adenosyl-L-methionine = 2'-O-methylcytidine(2498) in 23S rRNA + S-adenosyl-L-homocysteine + H(+)</text>
        <dbReference type="Rhea" id="RHEA:42788"/>
        <dbReference type="Rhea" id="RHEA-COMP:10244"/>
        <dbReference type="Rhea" id="RHEA-COMP:10245"/>
        <dbReference type="ChEBI" id="CHEBI:15378"/>
        <dbReference type="ChEBI" id="CHEBI:57856"/>
        <dbReference type="ChEBI" id="CHEBI:59789"/>
        <dbReference type="ChEBI" id="CHEBI:74495"/>
        <dbReference type="ChEBI" id="CHEBI:82748"/>
        <dbReference type="EC" id="2.1.1.186"/>
    </reaction>
</comment>
<evidence type="ECO:0000256" key="7">
    <source>
        <dbReference type="PIRSR" id="PIRSR028774-1"/>
    </source>
</evidence>
<evidence type="ECO:0000256" key="5">
    <source>
        <dbReference type="ARBA" id="ARBA00022691"/>
    </source>
</evidence>
<evidence type="ECO:0000259" key="10">
    <source>
        <dbReference type="Pfam" id="PF18125"/>
    </source>
</evidence>
<feature type="domain" description="Ribosomal RNA methyltransferase FtsJ" evidence="9">
    <location>
        <begin position="185"/>
        <end position="277"/>
    </location>
</feature>
<name>A0AAW8B266_9GAMM</name>
<feature type="domain" description="RlmM ferredoxin-like" evidence="10">
    <location>
        <begin position="3"/>
        <end position="72"/>
    </location>
</feature>
<evidence type="ECO:0000256" key="2">
    <source>
        <dbReference type="ARBA" id="ARBA00022552"/>
    </source>
</evidence>
<dbReference type="SUPFAM" id="SSF53335">
    <property type="entry name" value="S-adenosyl-L-methionine-dependent methyltransferases"/>
    <property type="match status" value="1"/>
</dbReference>
<comment type="caution">
    <text evidence="12">The sequence shown here is derived from an EMBL/GenBank/DDBJ whole genome shotgun (WGS) entry which is preliminary data.</text>
</comment>
<dbReference type="HAMAP" id="MF_01551">
    <property type="entry name" value="23SrRNA_methyltr_M"/>
    <property type="match status" value="1"/>
</dbReference>
<dbReference type="PIRSF" id="PIRSF028774">
    <property type="entry name" value="UCP028774"/>
    <property type="match status" value="1"/>
</dbReference>
<feature type="domain" description="Ribosomal RNA large subunit methyltransferase M THUMP-like" evidence="11">
    <location>
        <begin position="86"/>
        <end position="162"/>
    </location>
</feature>
<dbReference type="Gene3D" id="3.30.70.2810">
    <property type="match status" value="1"/>
</dbReference>
<dbReference type="GO" id="GO:0005737">
    <property type="term" value="C:cytoplasm"/>
    <property type="evidence" value="ECO:0007669"/>
    <property type="project" value="UniProtKB-SubCell"/>
</dbReference>
<evidence type="ECO:0000256" key="3">
    <source>
        <dbReference type="ARBA" id="ARBA00022603"/>
    </source>
</evidence>
<feature type="binding site" evidence="6 8">
    <location>
        <begin position="220"/>
        <end position="223"/>
    </location>
    <ligand>
        <name>S-adenosyl-L-methionine</name>
        <dbReference type="ChEBI" id="CHEBI:59789"/>
    </ligand>
</feature>
<dbReference type="NCBIfam" id="NF008734">
    <property type="entry name" value="PRK11760.1"/>
    <property type="match status" value="1"/>
</dbReference>
<reference evidence="12" key="1">
    <citation type="journal article" date="2010" name="Int. J. Syst. Evol. Microbiol.">
        <title>Porticoccus litoralis gen. nov., sp. nov., a gammaproteobacterium isolated from the Yellow Sea.</title>
        <authorList>
            <person name="Oh H.M."/>
            <person name="Kim H."/>
            <person name="Kim K.M."/>
            <person name="Min G.S."/>
            <person name="Cho J.C."/>
        </authorList>
    </citation>
    <scope>NUCLEOTIDE SEQUENCE</scope>
    <source>
        <strain evidence="12">DSM 25064</strain>
    </source>
</reference>
<dbReference type="PANTHER" id="PTHR37524">
    <property type="entry name" value="RIBOSOMAL RNA LARGE SUBUNIT METHYLTRANSFERASE M"/>
    <property type="match status" value="1"/>
</dbReference>
<comment type="similarity">
    <text evidence="6">Belongs to the class I-like SAM-binding methyltransferase superfamily. RNA methyltransferase RlmE family. RlmM subfamily.</text>
</comment>
<gene>
    <name evidence="6 12" type="primary">rlmM</name>
    <name evidence="12" type="ORF">Q8A57_02620</name>
</gene>
<evidence type="ECO:0000256" key="1">
    <source>
        <dbReference type="ARBA" id="ARBA00022490"/>
    </source>
</evidence>
<comment type="caution">
    <text evidence="6">Lacks conserved residue(s) required for the propagation of feature annotation.</text>
</comment>
<protein>
    <recommendedName>
        <fullName evidence="6">Ribosomal RNA large subunit methyltransferase M</fullName>
        <ecNumber evidence="6">2.1.1.186</ecNumber>
    </recommendedName>
    <alternativeName>
        <fullName evidence="6">23S rRNA (cytidine2498-2'-O)-methyltransferase</fullName>
    </alternativeName>
    <alternativeName>
        <fullName evidence="6">23S rRNA 2'-O-ribose methyltransferase RlmM</fullName>
    </alternativeName>
</protein>
<dbReference type="InterPro" id="IPR002877">
    <property type="entry name" value="RNA_MeTrfase_FtsJ_dom"/>
</dbReference>
<comment type="subcellular location">
    <subcellularLocation>
        <location evidence="6">Cytoplasm</location>
    </subcellularLocation>
</comment>
<evidence type="ECO:0000256" key="4">
    <source>
        <dbReference type="ARBA" id="ARBA00022679"/>
    </source>
</evidence>
<accession>A0AAW8B266</accession>
<dbReference type="Pfam" id="PF01728">
    <property type="entry name" value="FtsJ"/>
    <property type="match status" value="1"/>
</dbReference>
<comment type="function">
    <text evidence="6">Catalyzes the 2'-O-methylation at nucleotide C2498 in 23S rRNA.</text>
</comment>
<sequence>MLNHLLLYCRQGFEKEAAAEIANLADQVGVYGYVKTSEGSAHVCYVTHDADGALQLLRQLDFHQLMFVRQWFAAAPLLDDLPEQNRIGPLLELVEEIVPGKLADFSVEYVDTNEGKALSGFCRKITVPLRQALKKKNLIKASGKYRLHLLFLSGRQAWMGISTMENSSPWTMGIPRLKVPRDAPSRATLKLEEAWHFFIPEEEWADRLKARTRAVDLGAAPGGWTYQLVARGISVYAVDNGPMAPELMATGMVEHIREDAFLYEPRKPVQWLVSDIADKPARVADLVGRWLSKGWCREAIFNLKLPMKQRFQAVLDCRERIATRMDETGVRYELRFRQLYHDREEVTGHIRWFSD</sequence>
<dbReference type="GO" id="GO:0008757">
    <property type="term" value="F:S-adenosylmethionine-dependent methyltransferase activity"/>
    <property type="evidence" value="ECO:0007669"/>
    <property type="project" value="UniProtKB-UniRule"/>
</dbReference>
<evidence type="ECO:0000259" key="9">
    <source>
        <dbReference type="Pfam" id="PF01728"/>
    </source>
</evidence>
<dbReference type="Pfam" id="PF18125">
    <property type="entry name" value="RlmM_FDX"/>
    <property type="match status" value="1"/>
</dbReference>
<evidence type="ECO:0000313" key="13">
    <source>
        <dbReference type="Proteomes" id="UP001178354"/>
    </source>
</evidence>
<organism evidence="12 13">
    <name type="scientific">Porticoccus litoralis</name>
    <dbReference type="NCBI Taxonomy" id="434086"/>
    <lineage>
        <taxon>Bacteria</taxon>
        <taxon>Pseudomonadati</taxon>
        <taxon>Pseudomonadota</taxon>
        <taxon>Gammaproteobacteria</taxon>
        <taxon>Cellvibrionales</taxon>
        <taxon>Porticoccaceae</taxon>
        <taxon>Porticoccus</taxon>
    </lineage>
</organism>
<keyword evidence="13" id="KW-1185">Reference proteome</keyword>
<feature type="binding site" evidence="6 8">
    <location>
        <position position="239"/>
    </location>
    <ligand>
        <name>S-adenosyl-L-methionine</name>
        <dbReference type="ChEBI" id="CHEBI:59789"/>
    </ligand>
</feature>
<evidence type="ECO:0000256" key="8">
    <source>
        <dbReference type="PIRSR" id="PIRSR028774-2"/>
    </source>
</evidence>
<dbReference type="PANTHER" id="PTHR37524:SF2">
    <property type="entry name" value="RIBOSOMAL RNA METHYLTRANSFERASE FTSJ DOMAIN-CONTAINING PROTEIN"/>
    <property type="match status" value="1"/>
</dbReference>
<dbReference type="InterPro" id="IPR029063">
    <property type="entry name" value="SAM-dependent_MTases_sf"/>
</dbReference>
<keyword evidence="2 6" id="KW-0698">rRNA processing</keyword>